<keyword evidence="3" id="KW-0804">Transcription</keyword>
<keyword evidence="6" id="KW-1185">Reference proteome</keyword>
<dbReference type="PROSITE" id="PS51000">
    <property type="entry name" value="HTH_DEOR_2"/>
    <property type="match status" value="1"/>
</dbReference>
<keyword evidence="2" id="KW-0238">DNA-binding</keyword>
<dbReference type="SMART" id="SM00420">
    <property type="entry name" value="HTH_DEOR"/>
    <property type="match status" value="1"/>
</dbReference>
<proteinExistence type="predicted"/>
<dbReference type="GO" id="GO:0003700">
    <property type="term" value="F:DNA-binding transcription factor activity"/>
    <property type="evidence" value="ECO:0007669"/>
    <property type="project" value="InterPro"/>
</dbReference>
<dbReference type="InterPro" id="IPR036388">
    <property type="entry name" value="WH-like_DNA-bd_sf"/>
</dbReference>
<dbReference type="SUPFAM" id="SSF100950">
    <property type="entry name" value="NagB/RpiA/CoA transferase-like"/>
    <property type="match status" value="1"/>
</dbReference>
<dbReference type="PRINTS" id="PR00037">
    <property type="entry name" value="HTHLACR"/>
</dbReference>
<dbReference type="Gene3D" id="3.40.50.1360">
    <property type="match status" value="1"/>
</dbReference>
<dbReference type="STRING" id="505317.OA57_07310"/>
<accession>A0A0A3ALN2</accession>
<dbReference type="Pfam" id="PF00455">
    <property type="entry name" value="DeoRC"/>
    <property type="match status" value="1"/>
</dbReference>
<dbReference type="InterPro" id="IPR050313">
    <property type="entry name" value="Carb_Metab_HTH_regulators"/>
</dbReference>
<dbReference type="PANTHER" id="PTHR30363">
    <property type="entry name" value="HTH-TYPE TRANSCRIPTIONAL REGULATOR SRLR-RELATED"/>
    <property type="match status" value="1"/>
</dbReference>
<dbReference type="GO" id="GO:0003677">
    <property type="term" value="F:DNA binding"/>
    <property type="evidence" value="ECO:0007669"/>
    <property type="project" value="UniProtKB-KW"/>
</dbReference>
<dbReference type="AlphaFoldDB" id="A0A0A3ALN2"/>
<name>A0A0A3ALN2_9PAST</name>
<dbReference type="InterPro" id="IPR014036">
    <property type="entry name" value="DeoR-like_C"/>
</dbReference>
<dbReference type="Proteomes" id="UP000030380">
    <property type="component" value="Unassembled WGS sequence"/>
</dbReference>
<dbReference type="Gene3D" id="1.10.10.10">
    <property type="entry name" value="Winged helix-like DNA-binding domain superfamily/Winged helix DNA-binding domain"/>
    <property type="match status" value="1"/>
</dbReference>
<feature type="domain" description="HTH deoR-type" evidence="4">
    <location>
        <begin position="1"/>
        <end position="56"/>
    </location>
</feature>
<evidence type="ECO:0000259" key="4">
    <source>
        <dbReference type="PROSITE" id="PS51000"/>
    </source>
</evidence>
<dbReference type="OrthoDB" id="6846621at2"/>
<organism evidence="5 6">
    <name type="scientific">Chelonobacter oris</name>
    <dbReference type="NCBI Taxonomy" id="505317"/>
    <lineage>
        <taxon>Bacteria</taxon>
        <taxon>Pseudomonadati</taxon>
        <taxon>Pseudomonadota</taxon>
        <taxon>Gammaproteobacteria</taxon>
        <taxon>Pasteurellales</taxon>
        <taxon>Pasteurellaceae</taxon>
        <taxon>Chelonobacter</taxon>
    </lineage>
</organism>
<reference evidence="5 6" key="1">
    <citation type="submission" date="2014-11" db="EMBL/GenBank/DDBJ databases">
        <title>Draft genome sequence of Chelonobacter oris 1662T, associated with respiratory disease in Hermann's Tortoises.</title>
        <authorList>
            <person name="Kudirkiene E."/>
            <person name="Hansen M.J."/>
            <person name="Bojesen A.M."/>
        </authorList>
    </citation>
    <scope>NUCLEOTIDE SEQUENCE [LARGE SCALE GENOMIC DNA]</scope>
    <source>
        <strain evidence="5 6">1662</strain>
    </source>
</reference>
<evidence type="ECO:0000313" key="6">
    <source>
        <dbReference type="Proteomes" id="UP000030380"/>
    </source>
</evidence>
<evidence type="ECO:0000256" key="2">
    <source>
        <dbReference type="ARBA" id="ARBA00023125"/>
    </source>
</evidence>
<evidence type="ECO:0000256" key="3">
    <source>
        <dbReference type="ARBA" id="ARBA00023163"/>
    </source>
</evidence>
<keyword evidence="1" id="KW-0805">Transcription regulation</keyword>
<dbReference type="SUPFAM" id="SSF46785">
    <property type="entry name" value="Winged helix' DNA-binding domain"/>
    <property type="match status" value="1"/>
</dbReference>
<dbReference type="InterPro" id="IPR001034">
    <property type="entry name" value="DeoR_HTH"/>
</dbReference>
<dbReference type="RefSeq" id="WP_034615652.1">
    <property type="nucleotide sequence ID" value="NZ_JSUM01000011.1"/>
</dbReference>
<dbReference type="InterPro" id="IPR037171">
    <property type="entry name" value="NagB/RpiA_transferase-like"/>
</dbReference>
<dbReference type="InterPro" id="IPR036390">
    <property type="entry name" value="WH_DNA-bd_sf"/>
</dbReference>
<dbReference type="PANTHER" id="PTHR30363:SF44">
    <property type="entry name" value="AGA OPERON TRANSCRIPTIONAL REPRESSOR-RELATED"/>
    <property type="match status" value="1"/>
</dbReference>
<dbReference type="InterPro" id="IPR018356">
    <property type="entry name" value="Tscrpt_reg_HTH_DeoR_CS"/>
</dbReference>
<evidence type="ECO:0000256" key="1">
    <source>
        <dbReference type="ARBA" id="ARBA00023015"/>
    </source>
</evidence>
<gene>
    <name evidence="5" type="ORF">OA57_07310</name>
</gene>
<dbReference type="PROSITE" id="PS00894">
    <property type="entry name" value="HTH_DEOR_1"/>
    <property type="match status" value="1"/>
</dbReference>
<dbReference type="SMART" id="SM01134">
    <property type="entry name" value="DeoRC"/>
    <property type="match status" value="1"/>
</dbReference>
<dbReference type="EMBL" id="JSUM01000011">
    <property type="protein sequence ID" value="KGQ70308.1"/>
    <property type="molecule type" value="Genomic_DNA"/>
</dbReference>
<evidence type="ECO:0000313" key="5">
    <source>
        <dbReference type="EMBL" id="KGQ70308.1"/>
    </source>
</evidence>
<comment type="caution">
    <text evidence="5">The sequence shown here is derived from an EMBL/GenBank/DDBJ whole genome shotgun (WGS) entry which is preliminary data.</text>
</comment>
<sequence length="250" mass="28002">MKERERFILERVSKYGKVAVDQLSEELMVSLETIRRDLSKLDRKGLLHRTHGGAVCLKAQDLGRSFQNRQKSNSDAKRLVAESAVEYIFENAVIGLDASTTSWYFAQAMPDIPCTVVTNAMHNINALANKSNIRTIATGGVYSVKYDAFYGPLSEQLLQRLHIDIGIFSCIGVDEGGSVWESNELNASVKRKIMAASEKKFLLVDNSKMGRKSLLKICDLSQIDILFCDQQPNGELKVYCEQHNLLIITP</sequence>
<protein>
    <submittedName>
        <fullName evidence="5">DeoR faimly transcriptional regulator</fullName>
    </submittedName>
</protein>
<dbReference type="Pfam" id="PF08220">
    <property type="entry name" value="HTH_DeoR"/>
    <property type="match status" value="1"/>
</dbReference>